<dbReference type="Pfam" id="PF24312">
    <property type="entry name" value="Ig-like_POM152"/>
    <property type="match status" value="3"/>
</dbReference>
<feature type="domain" description="Nucleoporin POM152 ninth Ig-like" evidence="6">
    <location>
        <begin position="1058"/>
        <end position="1138"/>
    </location>
</feature>
<dbReference type="Pfam" id="PF24097">
    <property type="entry name" value="TMD_POM152"/>
    <property type="match status" value="1"/>
</dbReference>
<evidence type="ECO:0000259" key="6">
    <source>
        <dbReference type="Pfam" id="PF24527"/>
    </source>
</evidence>
<accession>A0AA43QEF5</accession>
<evidence type="ECO:0000259" key="5">
    <source>
        <dbReference type="Pfam" id="PF24519"/>
    </source>
</evidence>
<reference evidence="7" key="1">
    <citation type="journal article" date="2023" name="Genome Biol. Evol.">
        <title>First Whole Genome Sequence and Flow Cytometry Genome Size Data for the Lichen-Forming Fungus Ramalina farinacea (Ascomycota).</title>
        <authorList>
            <person name="Llewellyn T."/>
            <person name="Mian S."/>
            <person name="Hill R."/>
            <person name="Leitch I.J."/>
            <person name="Gaya E."/>
        </authorList>
    </citation>
    <scope>NUCLEOTIDE SEQUENCE</scope>
    <source>
        <strain evidence="7">LIQ254RAFAR</strain>
    </source>
</reference>
<dbReference type="InterPro" id="IPR056541">
    <property type="entry name" value="Ig-like_POM152"/>
</dbReference>
<feature type="region of interest" description="Disordered" evidence="1">
    <location>
        <begin position="1"/>
        <end position="43"/>
    </location>
</feature>
<dbReference type="GO" id="GO:0006999">
    <property type="term" value="P:nuclear pore organization"/>
    <property type="evidence" value="ECO:0007669"/>
    <property type="project" value="TreeGrafter"/>
</dbReference>
<evidence type="ECO:0000259" key="3">
    <source>
        <dbReference type="Pfam" id="PF24097"/>
    </source>
</evidence>
<evidence type="ECO:0000259" key="4">
    <source>
        <dbReference type="Pfam" id="PF24312"/>
    </source>
</evidence>
<feature type="domain" description="Nucleoporin POM152 Ig-like" evidence="4">
    <location>
        <begin position="1146"/>
        <end position="1234"/>
    </location>
</feature>
<dbReference type="PANTHER" id="PTHR28206:SF1">
    <property type="entry name" value="NUCLEOPORIN POM152"/>
    <property type="match status" value="1"/>
</dbReference>
<gene>
    <name evidence="7" type="ORF">OHK93_000187</name>
</gene>
<evidence type="ECO:0000313" key="7">
    <source>
        <dbReference type="EMBL" id="MDI1485053.1"/>
    </source>
</evidence>
<dbReference type="Pfam" id="PF24519">
    <property type="entry name" value="Ig-like_Pom152_1"/>
    <property type="match status" value="1"/>
</dbReference>
<dbReference type="Pfam" id="PF23664">
    <property type="entry name" value="Ig_Pom152"/>
    <property type="match status" value="3"/>
</dbReference>
<dbReference type="EMBL" id="JAPUFD010000001">
    <property type="protein sequence ID" value="MDI1485053.1"/>
    <property type="molecule type" value="Genomic_DNA"/>
</dbReference>
<dbReference type="Pfam" id="PF24527">
    <property type="entry name" value="Ig-like_Pom152_9"/>
    <property type="match status" value="1"/>
</dbReference>
<evidence type="ECO:0000259" key="2">
    <source>
        <dbReference type="Pfam" id="PF23664"/>
    </source>
</evidence>
<feature type="domain" description="Nucleoporin POM152 first Ig-like" evidence="5">
    <location>
        <begin position="187"/>
        <end position="296"/>
    </location>
</feature>
<dbReference type="InterPro" id="IPR056540">
    <property type="entry name" value="TMD_POM152"/>
</dbReference>
<dbReference type="PANTHER" id="PTHR28206">
    <property type="entry name" value="NUCLEOPORIN POM152"/>
    <property type="match status" value="1"/>
</dbReference>
<dbReference type="AlphaFoldDB" id="A0AA43QEF5"/>
<feature type="domain" description="Nucleoporin POM152 Ig-like" evidence="4">
    <location>
        <begin position="442"/>
        <end position="547"/>
    </location>
</feature>
<evidence type="ECO:0008006" key="9">
    <source>
        <dbReference type="Google" id="ProtNLM"/>
    </source>
</evidence>
<dbReference type="GO" id="GO:0070762">
    <property type="term" value="C:nuclear pore transmembrane ring"/>
    <property type="evidence" value="ECO:0007669"/>
    <property type="project" value="TreeGrafter"/>
</dbReference>
<dbReference type="InterPro" id="IPR037701">
    <property type="entry name" value="Pom152"/>
</dbReference>
<evidence type="ECO:0000256" key="1">
    <source>
        <dbReference type="SAM" id="MobiDB-lite"/>
    </source>
</evidence>
<feature type="domain" description="Nucleoporin POM152 immunoglobulin-like" evidence="2">
    <location>
        <begin position="551"/>
        <end position="585"/>
    </location>
</feature>
<protein>
    <recommendedName>
        <fullName evidence="9">Nucleoporin Pom152</fullName>
    </recommendedName>
</protein>
<dbReference type="Proteomes" id="UP001161017">
    <property type="component" value="Unassembled WGS sequence"/>
</dbReference>
<dbReference type="GO" id="GO:0006606">
    <property type="term" value="P:protein import into nucleus"/>
    <property type="evidence" value="ECO:0007669"/>
    <property type="project" value="TreeGrafter"/>
</dbReference>
<feature type="compositionally biased region" description="Polar residues" evidence="1">
    <location>
        <begin position="26"/>
        <end position="35"/>
    </location>
</feature>
<keyword evidence="8" id="KW-1185">Reference proteome</keyword>
<organism evidence="7 8">
    <name type="scientific">Ramalina farinacea</name>
    <dbReference type="NCBI Taxonomy" id="258253"/>
    <lineage>
        <taxon>Eukaryota</taxon>
        <taxon>Fungi</taxon>
        <taxon>Dikarya</taxon>
        <taxon>Ascomycota</taxon>
        <taxon>Pezizomycotina</taxon>
        <taxon>Lecanoromycetes</taxon>
        <taxon>OSLEUM clade</taxon>
        <taxon>Lecanoromycetidae</taxon>
        <taxon>Lecanorales</taxon>
        <taxon>Lecanorineae</taxon>
        <taxon>Ramalinaceae</taxon>
        <taxon>Ramalina</taxon>
    </lineage>
</organism>
<dbReference type="InterPro" id="IPR056543">
    <property type="entry name" value="Ig-like_POM152_9th"/>
</dbReference>
<feature type="domain" description="Nucleoporin POM152 N-terminal transmembrane" evidence="3">
    <location>
        <begin position="51"/>
        <end position="136"/>
    </location>
</feature>
<feature type="domain" description="Nucleoporin POM152 immunoglobulin-like" evidence="2">
    <location>
        <begin position="857"/>
        <end position="950"/>
    </location>
</feature>
<dbReference type="GO" id="GO:0017056">
    <property type="term" value="F:structural constituent of nuclear pore"/>
    <property type="evidence" value="ECO:0007669"/>
    <property type="project" value="InterPro"/>
</dbReference>
<feature type="domain" description="Nucleoporin POM152 Ig-like" evidence="4">
    <location>
        <begin position="742"/>
        <end position="829"/>
    </location>
</feature>
<comment type="caution">
    <text evidence="7">The sequence shown here is derived from an EMBL/GenBank/DDBJ whole genome shotgun (WGS) entry which is preliminary data.</text>
</comment>
<proteinExistence type="predicted"/>
<dbReference type="InterPro" id="IPR056542">
    <property type="entry name" value="Ig-like_POM152_1st"/>
</dbReference>
<name>A0AA43QEF5_9LECA</name>
<dbReference type="InterPro" id="IPR056544">
    <property type="entry name" value="Ig_POM152"/>
</dbReference>
<sequence>MNGTPRLRSAFPSSPLSAQKDPKHNAPNTRSSGASNRPKPQDPTIPFELVDAPSQRLYVLFFYSLMTLWRIYDYSTLYSDEIDGFWLFTKWIGIDTVFLYALSGLRIPWLEWSSSTFTALLLVHGVINWLLMFRIPLPLFTWLGGLTKVLYDRELAVSERKVKPASILHNASLILGKQIVHILPEGSATLNPHNHPFCVDNSKSSTYLPIQINQTMPITIDLLRVDIETSDQETITISAKELRRMTKQAQKASSLQEHNFPLLLQYPIAKTGIYKLQRVVDESKLEVQRTPSLAVVVECPRGWLRAKPRHKCKGDLSDFRFQVHAAPPVKVSYSKVLNGADQGHATLHLHPENLHKPDVPQRIPSGDKSLTNLEDVSWAKMQTIDIPMNESLGVSGDWLYVIDGISDVFGNVANYSDMRLHDAGRYRSMKSHIEQHFSVHERPSLTTRACDSQQPLKVEKGKSFPLPIDIKSGGPGKLEDGPFTLTYLFVAEAKSHTDETQLIANSHQTTIILGLHDRMDIKEPGLYRLQTVASAYCEGEVLEPSSCLLTNPPEPDLSIASEPITDKCAGNPIGLYVDLNLLGTPLSVSIIPRVKQLHTQIELRPRDTGHYTYEFSRISDAVYEYPISLARKSLVLEQDVKAPPSAYVLDADIPRRACVDEAASLVVLLTGDPPFKLEYELVHGGKRIRGLKEDIYDETFYMTTEPLSSGGRYTLGLTSLTDKSGCKMALQAEVKIDVNLQRPQAAFGSYDGSRWTSALEGQKLNLPLRLQGESPWTVSYHRVEDANKASVQKILRSSNDFIEVTKEGTYELDDVHDSSCPGLIDAAARTFNVSWIPRPSIAVRQGTSINHHKDKYIKDDVCQGDEDATDIVFTGAAPFNYEYEQRYKPVHGSQALAHKRYVSGLRQTAILMETSEPGLYEYKFSKLGDQSYSHDRRRFQPISIQQTVHPRPSGAFAETGRMYKYCQGDSGSELVPLILTGQAPFHLELEIKQHAISKPELITIPHIESHHYNLQLPRRLNSLGTHTVIIRKVRDARGCQGYMDRSPPQVQISVTELPSISPMEEKVDYCVGDRISYTLSGTPPFHVFYNFEDKPRRASVPGTDFTRLAEKPGDFVITAVSDQRSTDVCKAQVQFTKIIHQMPNVRVSKGRVSTVDIHEGGEAEMMFDFGGTPPFHFTYTRSSIPPRKKRPEVLETRNEVSNEYSMTVRASEEGTYEVVSIRDRYCSFSTQKPSGKDGQKRITNV</sequence>
<evidence type="ECO:0000313" key="8">
    <source>
        <dbReference type="Proteomes" id="UP001161017"/>
    </source>
</evidence>
<feature type="domain" description="Nucleoporin POM152 immunoglobulin-like" evidence="2">
    <location>
        <begin position="593"/>
        <end position="642"/>
    </location>
</feature>